<dbReference type="Proteomes" id="UP000295344">
    <property type="component" value="Unassembled WGS sequence"/>
</dbReference>
<comment type="caution">
    <text evidence="1">The sequence shown here is derived from an EMBL/GenBank/DDBJ whole genome shotgun (WGS) entry which is preliminary data.</text>
</comment>
<evidence type="ECO:0000313" key="1">
    <source>
        <dbReference type="EMBL" id="TDS80850.1"/>
    </source>
</evidence>
<evidence type="ECO:0000313" key="2">
    <source>
        <dbReference type="Proteomes" id="UP000295344"/>
    </source>
</evidence>
<protein>
    <submittedName>
        <fullName evidence="1">Uncharacterized protein</fullName>
    </submittedName>
</protein>
<dbReference type="AlphaFoldDB" id="A0A4R7FSN7"/>
<dbReference type="RefSeq" id="WP_133765514.1">
    <property type="nucleotide sequence ID" value="NZ_BAAARP010000001.1"/>
</dbReference>
<organism evidence="1 2">
    <name type="scientific">Amnibacterium kyonggiense</name>
    <dbReference type="NCBI Taxonomy" id="595671"/>
    <lineage>
        <taxon>Bacteria</taxon>
        <taxon>Bacillati</taxon>
        <taxon>Actinomycetota</taxon>
        <taxon>Actinomycetes</taxon>
        <taxon>Micrococcales</taxon>
        <taxon>Microbacteriaceae</taxon>
        <taxon>Amnibacterium</taxon>
    </lineage>
</organism>
<accession>A0A4R7FSN7</accession>
<sequence length="160" mass="17907">MSSSELSLNGVTIDRLGFAGYRPRAADDGLLVTDGELRWRISKDEHAFAVDFAERGDAWSRRIEARRFEDVERWLMLTTSPDVRMARGQYAPAGPSEEEMAPGFSIRLEGRDRLVVDRGGQERIRLVNVGDRVGAAVAFTHLADLPLAEVPARLDRETPR</sequence>
<gene>
    <name evidence="1" type="ORF">CLV52_1420</name>
</gene>
<keyword evidence="2" id="KW-1185">Reference proteome</keyword>
<proteinExistence type="predicted"/>
<reference evidence="1 2" key="1">
    <citation type="submission" date="2019-03" db="EMBL/GenBank/DDBJ databases">
        <title>Genomic Encyclopedia of Archaeal and Bacterial Type Strains, Phase II (KMG-II): from individual species to whole genera.</title>
        <authorList>
            <person name="Goeker M."/>
        </authorList>
    </citation>
    <scope>NUCLEOTIDE SEQUENCE [LARGE SCALE GENOMIC DNA]</scope>
    <source>
        <strain evidence="1 2">DSM 24782</strain>
    </source>
</reference>
<dbReference type="EMBL" id="SOAM01000001">
    <property type="protein sequence ID" value="TDS80850.1"/>
    <property type="molecule type" value="Genomic_DNA"/>
</dbReference>
<name>A0A4R7FSN7_9MICO</name>